<organism evidence="5 6">
    <name type="scientific">Blattabacterium punctulatus</name>
    <dbReference type="NCBI Taxonomy" id="164514"/>
    <lineage>
        <taxon>Bacteria</taxon>
        <taxon>Pseudomonadati</taxon>
        <taxon>Bacteroidota</taxon>
        <taxon>Flavobacteriia</taxon>
        <taxon>Flavobacteriales</taxon>
        <taxon>Blattabacteriaceae</taxon>
        <taxon>Blattabacterium</taxon>
    </lineage>
</organism>
<keyword evidence="6" id="KW-1185">Reference proteome</keyword>
<dbReference type="HAMAP" id="MF_01369_B">
    <property type="entry name" value="Ribosomal_uL23_B"/>
    <property type="match status" value="1"/>
</dbReference>
<evidence type="ECO:0000313" key="5">
    <source>
        <dbReference type="EMBL" id="AWU39791.1"/>
    </source>
</evidence>
<comment type="function">
    <text evidence="4">One of the early assembly proteins it binds 23S rRNA. One of the proteins that surrounds the polypeptide exit tunnel on the outside of the ribosome. Forms the main docking site for trigger factor binding to the ribosome.</text>
</comment>
<dbReference type="Proteomes" id="UP000247917">
    <property type="component" value="Chromosome"/>
</dbReference>
<accession>A0ABM6WMG6</accession>
<evidence type="ECO:0000256" key="2">
    <source>
        <dbReference type="ARBA" id="ARBA00022980"/>
    </source>
</evidence>
<dbReference type="GO" id="GO:0005840">
    <property type="term" value="C:ribosome"/>
    <property type="evidence" value="ECO:0007669"/>
    <property type="project" value="UniProtKB-KW"/>
</dbReference>
<comment type="subunit">
    <text evidence="4">Part of the 50S ribosomal subunit. Contacts protein L29, and trigger factor when it is bound to the ribosome.</text>
</comment>
<dbReference type="SUPFAM" id="SSF54189">
    <property type="entry name" value="Ribosomal proteins S24e, L23 and L15e"/>
    <property type="match status" value="1"/>
</dbReference>
<dbReference type="InterPro" id="IPR012677">
    <property type="entry name" value="Nucleotide-bd_a/b_plait_sf"/>
</dbReference>
<dbReference type="InterPro" id="IPR013025">
    <property type="entry name" value="Ribosomal_uL23-like"/>
</dbReference>
<keyword evidence="2 4" id="KW-0689">Ribosomal protein</keyword>
<dbReference type="NCBIfam" id="NF004363">
    <property type="entry name" value="PRK05738.2-4"/>
    <property type="match status" value="1"/>
</dbReference>
<keyword evidence="3 4" id="KW-0687">Ribonucleoprotein</keyword>
<sequence length="98" mass="11597">MIIIKPVITDKSSTSINEEQTCYTFFVCIKSNKNQIKKEINKVFGVTIKKIRTMIYPRKDKSKYTKKGFLYGKTIRLKKAIIQLKENQKIDFFNQKKI</sequence>
<evidence type="ECO:0000313" key="6">
    <source>
        <dbReference type="Proteomes" id="UP000247917"/>
    </source>
</evidence>
<keyword evidence="4" id="KW-0694">RNA-binding</keyword>
<dbReference type="InterPro" id="IPR012678">
    <property type="entry name" value="Ribosomal_uL23/eL15/eS24_sf"/>
</dbReference>
<evidence type="ECO:0000256" key="3">
    <source>
        <dbReference type="ARBA" id="ARBA00023274"/>
    </source>
</evidence>
<dbReference type="Pfam" id="PF00276">
    <property type="entry name" value="Ribosomal_L23"/>
    <property type="match status" value="1"/>
</dbReference>
<gene>
    <name evidence="4" type="primary">rplW</name>
    <name evidence="5" type="ORF">DM808_01155</name>
</gene>
<dbReference type="PANTHER" id="PTHR11620">
    <property type="entry name" value="60S RIBOSOMAL PROTEIN L23A"/>
    <property type="match status" value="1"/>
</dbReference>
<evidence type="ECO:0000256" key="1">
    <source>
        <dbReference type="ARBA" id="ARBA00006700"/>
    </source>
</evidence>
<reference evidence="5 6" key="1">
    <citation type="journal article" date="2018" name="Genome Biol. Evol.">
        <title>Parallel and Gradual Genome Erosion in the Blattabacterium Endosymbionts of Mastotermes darwiniensis and Cryptocercus Wood Roaches.</title>
        <authorList>
            <person name="Kinjo Y."/>
            <person name="Bourguignon T."/>
            <person name="Tong K.J."/>
            <person name="Kuwahara H."/>
            <person name="Lim S.J."/>
            <person name="Yoon K.B."/>
            <person name="Shigenobu S."/>
            <person name="Park Y.C."/>
            <person name="Nalepa C.A."/>
            <person name="Hongoh Y."/>
            <person name="Ohkuma M."/>
            <person name="Lo N."/>
            <person name="Tokuda G."/>
        </authorList>
    </citation>
    <scope>NUCLEOTIDE SEQUENCE [LARGE SCALE GENOMIC DNA]</scope>
    <source>
        <strain evidence="5 6">CPUsv</strain>
    </source>
</reference>
<comment type="similarity">
    <text evidence="1 4">Belongs to the universal ribosomal protein uL23 family.</text>
</comment>
<protein>
    <recommendedName>
        <fullName evidence="4">Large ribosomal subunit protein uL23</fullName>
    </recommendedName>
</protein>
<keyword evidence="4" id="KW-0699">rRNA-binding</keyword>
<dbReference type="EMBL" id="CP029812">
    <property type="protein sequence ID" value="AWU39791.1"/>
    <property type="molecule type" value="Genomic_DNA"/>
</dbReference>
<evidence type="ECO:0000256" key="4">
    <source>
        <dbReference type="HAMAP-Rule" id="MF_01369"/>
    </source>
</evidence>
<dbReference type="Gene3D" id="3.30.70.330">
    <property type="match status" value="1"/>
</dbReference>
<name>A0ABM6WMG6_9FLAO</name>
<proteinExistence type="inferred from homology"/>
<dbReference type="RefSeq" id="WP_110477492.1">
    <property type="nucleotide sequence ID" value="NZ_CP029811.1"/>
</dbReference>